<comment type="caution">
    <text evidence="3">The sequence shown here is derived from an EMBL/GenBank/DDBJ whole genome shotgun (WGS) entry which is preliminary data.</text>
</comment>
<proteinExistence type="predicted"/>
<protein>
    <recommendedName>
        <fullName evidence="5">DUF1343 domain-containing protein</fullName>
    </recommendedName>
</protein>
<dbReference type="Gene3D" id="3.40.50.12170">
    <property type="entry name" value="Uncharacterised protein PF07075, DUF1343"/>
    <property type="match status" value="1"/>
</dbReference>
<reference evidence="3 4" key="1">
    <citation type="submission" date="2015-10" db="EMBL/GenBank/DDBJ databases">
        <title>Draft genome sequence of Novosphingobium fuchskuhlense DSM 25065 isolated from a surface water sample of the southwest basin of Lake Grosse Fuchskuhle.</title>
        <authorList>
            <person name="Ruckert C."/>
            <person name="Winkler A."/>
            <person name="Glaeser J."/>
            <person name="Grossart H.-P."/>
            <person name="Kalinowski J."/>
            <person name="Glaeser S."/>
        </authorList>
    </citation>
    <scope>NUCLEOTIDE SEQUENCE [LARGE SCALE GENOMIC DNA]</scope>
    <source>
        <strain evidence="3 4">FNE08-7</strain>
    </source>
</reference>
<dbReference type="PANTHER" id="PTHR42915">
    <property type="entry name" value="HYPOTHETICAL 460 KDA PROTEIN IN FEUA-SIGW INTERGENIC REGION [PRECURSOR]"/>
    <property type="match status" value="1"/>
</dbReference>
<dbReference type="Proteomes" id="UP000058012">
    <property type="component" value="Unassembled WGS sequence"/>
</dbReference>
<dbReference type="RefSeq" id="WP_067909994.1">
    <property type="nucleotide sequence ID" value="NZ_KQ954245.1"/>
</dbReference>
<dbReference type="GO" id="GO:0033922">
    <property type="term" value="F:peptidoglycan beta-N-acetylmuramidase activity"/>
    <property type="evidence" value="ECO:0007669"/>
    <property type="project" value="InterPro"/>
</dbReference>
<dbReference type="InterPro" id="IPR048502">
    <property type="entry name" value="NamZ_N"/>
</dbReference>
<evidence type="ECO:0008006" key="5">
    <source>
        <dbReference type="Google" id="ProtNLM"/>
    </source>
</evidence>
<dbReference type="STRING" id="1117702.AQZ52_10130"/>
<dbReference type="Pfam" id="PF07075">
    <property type="entry name" value="NamZ_N"/>
    <property type="match status" value="1"/>
</dbReference>
<sequence>MKFGIDRLLADAALRTPLEGKRVALVAHPASVTEGLVHSLDALAACPGITLTAAFGPQHGLRGDKQDNMVETEDFIDPALGIPVFSLYGEVRRPTARMMDSADVFLFDLQDLGCRIYTFVTTLLYLLEAASGTGKAVWVLDRPNPAGRPVEGTTLLAGWESFVGAGPMPMRHGMTLGEMGRWFVDHFKLDVDYRVVAMEGWAPEGPGFGWPQDRIWINPSPNAASLNMARAYAGTVMIEGATLSEGRGTTRPLEVLFGAPDVDAKAVLAEMRAFAPEWLAGCALRECWFEPTFHKHAGKLCHALMIHAEGAFYDHHAFRPWRLQALAFKAVRRLYPDYPLWRDFPYEYVTDKLAIDVINGGPGLREWVDNPASTPADLEALAGPDEAAWRETRAAWLLY</sequence>
<evidence type="ECO:0000313" key="3">
    <source>
        <dbReference type="EMBL" id="KUR71043.1"/>
    </source>
</evidence>
<dbReference type="Gene3D" id="3.90.1150.140">
    <property type="match status" value="1"/>
</dbReference>
<feature type="domain" description="Peptidoglycan beta-N-acetylmuramidase NamZ C-terminal" evidence="2">
    <location>
        <begin position="231"/>
        <end position="399"/>
    </location>
</feature>
<feature type="domain" description="Peptidoglycan beta-N-acetylmuramidase NamZ N-terminal" evidence="1">
    <location>
        <begin position="23"/>
        <end position="226"/>
    </location>
</feature>
<name>A0A124JUB4_9SPHN</name>
<dbReference type="InterPro" id="IPR048503">
    <property type="entry name" value="NamZ_C"/>
</dbReference>
<evidence type="ECO:0000259" key="1">
    <source>
        <dbReference type="Pfam" id="PF07075"/>
    </source>
</evidence>
<keyword evidence="4" id="KW-1185">Reference proteome</keyword>
<dbReference type="PANTHER" id="PTHR42915:SF1">
    <property type="entry name" value="PEPTIDOGLYCAN BETA-N-ACETYLMURAMIDASE NAMZ"/>
    <property type="match status" value="1"/>
</dbReference>
<dbReference type="InterPro" id="IPR008302">
    <property type="entry name" value="NamZ"/>
</dbReference>
<evidence type="ECO:0000313" key="4">
    <source>
        <dbReference type="Proteomes" id="UP000058012"/>
    </source>
</evidence>
<dbReference type="OrthoDB" id="9801061at2"/>
<organism evidence="3 4">
    <name type="scientific">Novosphingobium fuchskuhlense</name>
    <dbReference type="NCBI Taxonomy" id="1117702"/>
    <lineage>
        <taxon>Bacteria</taxon>
        <taxon>Pseudomonadati</taxon>
        <taxon>Pseudomonadota</taxon>
        <taxon>Alphaproteobacteria</taxon>
        <taxon>Sphingomonadales</taxon>
        <taxon>Sphingomonadaceae</taxon>
        <taxon>Novosphingobium</taxon>
    </lineage>
</organism>
<dbReference type="PIRSF" id="PIRSF016719">
    <property type="entry name" value="UCP016719"/>
    <property type="match status" value="1"/>
</dbReference>
<dbReference type="Pfam" id="PF20732">
    <property type="entry name" value="NamZ_C"/>
    <property type="match status" value="1"/>
</dbReference>
<dbReference type="EMBL" id="LLZS01000007">
    <property type="protein sequence ID" value="KUR71043.1"/>
    <property type="molecule type" value="Genomic_DNA"/>
</dbReference>
<gene>
    <name evidence="3" type="ORF">AQZ52_10130</name>
</gene>
<dbReference type="AlphaFoldDB" id="A0A124JUB4"/>
<accession>A0A124JUB4</accession>
<evidence type="ECO:0000259" key="2">
    <source>
        <dbReference type="Pfam" id="PF20732"/>
    </source>
</evidence>